<feature type="transmembrane region" description="Helical" evidence="1">
    <location>
        <begin position="28"/>
        <end position="51"/>
    </location>
</feature>
<sequence>MSNGKSTDENRQENFRTEYGVVAEAWKFFASLRFIVAAFAVGLQSALFTFYMQVGKATTGKGAGALIIALVGLHTTIAIMWIEERTVMFLLKTMRRGTELEFSFGAIDGFFHRLTEEFFLPQGVRKIARGIDGLTIVYAILFLLWLYLLVANLINP</sequence>
<dbReference type="STRING" id="1802312.A3C06_01195"/>
<evidence type="ECO:0000313" key="2">
    <source>
        <dbReference type="EMBL" id="OHA27098.1"/>
    </source>
</evidence>
<organism evidence="2 3">
    <name type="scientific">Candidatus Taylorbacteria bacterium RIFCSPHIGHO2_02_FULL_46_13</name>
    <dbReference type="NCBI Taxonomy" id="1802312"/>
    <lineage>
        <taxon>Bacteria</taxon>
        <taxon>Candidatus Tayloriibacteriota</taxon>
    </lineage>
</organism>
<dbReference type="AlphaFoldDB" id="A0A1G2MTA8"/>
<keyword evidence="1" id="KW-0812">Transmembrane</keyword>
<proteinExistence type="predicted"/>
<accession>A0A1G2MTA8</accession>
<protein>
    <submittedName>
        <fullName evidence="2">Uncharacterized protein</fullName>
    </submittedName>
</protein>
<feature type="transmembrane region" description="Helical" evidence="1">
    <location>
        <begin position="63"/>
        <end position="82"/>
    </location>
</feature>
<reference evidence="2 3" key="1">
    <citation type="journal article" date="2016" name="Nat. Commun.">
        <title>Thousands of microbial genomes shed light on interconnected biogeochemical processes in an aquifer system.</title>
        <authorList>
            <person name="Anantharaman K."/>
            <person name="Brown C.T."/>
            <person name="Hug L.A."/>
            <person name="Sharon I."/>
            <person name="Castelle C.J."/>
            <person name="Probst A.J."/>
            <person name="Thomas B.C."/>
            <person name="Singh A."/>
            <person name="Wilkins M.J."/>
            <person name="Karaoz U."/>
            <person name="Brodie E.L."/>
            <person name="Williams K.H."/>
            <person name="Hubbard S.S."/>
            <person name="Banfield J.F."/>
        </authorList>
    </citation>
    <scope>NUCLEOTIDE SEQUENCE [LARGE SCALE GENOMIC DNA]</scope>
</reference>
<evidence type="ECO:0000313" key="3">
    <source>
        <dbReference type="Proteomes" id="UP000177565"/>
    </source>
</evidence>
<name>A0A1G2MTA8_9BACT</name>
<dbReference type="EMBL" id="MHRQ01000012">
    <property type="protein sequence ID" value="OHA27098.1"/>
    <property type="molecule type" value="Genomic_DNA"/>
</dbReference>
<evidence type="ECO:0000256" key="1">
    <source>
        <dbReference type="SAM" id="Phobius"/>
    </source>
</evidence>
<keyword evidence="1" id="KW-1133">Transmembrane helix</keyword>
<feature type="transmembrane region" description="Helical" evidence="1">
    <location>
        <begin position="135"/>
        <end position="154"/>
    </location>
</feature>
<comment type="caution">
    <text evidence="2">The sequence shown here is derived from an EMBL/GenBank/DDBJ whole genome shotgun (WGS) entry which is preliminary data.</text>
</comment>
<dbReference type="Proteomes" id="UP000177565">
    <property type="component" value="Unassembled WGS sequence"/>
</dbReference>
<gene>
    <name evidence="2" type="ORF">A3C06_01195</name>
</gene>
<keyword evidence="1" id="KW-0472">Membrane</keyword>